<gene>
    <name evidence="2" type="ORF">TIFTF001_027426</name>
</gene>
<reference evidence="2" key="1">
    <citation type="submission" date="2023-07" db="EMBL/GenBank/DDBJ databases">
        <title>draft genome sequence of fig (Ficus carica).</title>
        <authorList>
            <person name="Takahashi T."/>
            <person name="Nishimura K."/>
        </authorList>
    </citation>
    <scope>NUCLEOTIDE SEQUENCE</scope>
</reference>
<feature type="compositionally biased region" description="Basic residues" evidence="1">
    <location>
        <begin position="46"/>
        <end position="56"/>
    </location>
</feature>
<evidence type="ECO:0000313" key="2">
    <source>
        <dbReference type="EMBL" id="GMN58315.1"/>
    </source>
</evidence>
<dbReference type="Gramene" id="FCD_00030803-RA">
    <property type="protein sequence ID" value="FCD_00030803-RA:cds"/>
    <property type="gene ID" value="FCD_00030803"/>
</dbReference>
<keyword evidence="3" id="KW-1185">Reference proteome</keyword>
<sequence length="68" mass="8304">MKQAMMEDETKQQQKTHNPYMEQQLRMSQPRDQLRPRRDVAGKAQLRPRRPHRSSQKIRPMSTPENWF</sequence>
<evidence type="ECO:0000313" key="3">
    <source>
        <dbReference type="Proteomes" id="UP001187192"/>
    </source>
</evidence>
<proteinExistence type="predicted"/>
<feature type="compositionally biased region" description="Basic and acidic residues" evidence="1">
    <location>
        <begin position="32"/>
        <end position="41"/>
    </location>
</feature>
<dbReference type="Proteomes" id="UP001187192">
    <property type="component" value="Unassembled WGS sequence"/>
</dbReference>
<organism evidence="2 3">
    <name type="scientific">Ficus carica</name>
    <name type="common">Common fig</name>
    <dbReference type="NCBI Taxonomy" id="3494"/>
    <lineage>
        <taxon>Eukaryota</taxon>
        <taxon>Viridiplantae</taxon>
        <taxon>Streptophyta</taxon>
        <taxon>Embryophyta</taxon>
        <taxon>Tracheophyta</taxon>
        <taxon>Spermatophyta</taxon>
        <taxon>Magnoliopsida</taxon>
        <taxon>eudicotyledons</taxon>
        <taxon>Gunneridae</taxon>
        <taxon>Pentapetalae</taxon>
        <taxon>rosids</taxon>
        <taxon>fabids</taxon>
        <taxon>Rosales</taxon>
        <taxon>Moraceae</taxon>
        <taxon>Ficeae</taxon>
        <taxon>Ficus</taxon>
    </lineage>
</organism>
<comment type="caution">
    <text evidence="2">The sequence shown here is derived from an EMBL/GenBank/DDBJ whole genome shotgun (WGS) entry which is preliminary data.</text>
</comment>
<dbReference type="AlphaFoldDB" id="A0AA88DNC0"/>
<evidence type="ECO:0000256" key="1">
    <source>
        <dbReference type="SAM" id="MobiDB-lite"/>
    </source>
</evidence>
<feature type="region of interest" description="Disordered" evidence="1">
    <location>
        <begin position="1"/>
        <end position="68"/>
    </location>
</feature>
<name>A0AA88DNC0_FICCA</name>
<accession>A0AA88DNC0</accession>
<protein>
    <submittedName>
        <fullName evidence="2">Uncharacterized protein</fullName>
    </submittedName>
</protein>
<dbReference type="EMBL" id="BTGU01000077">
    <property type="protein sequence ID" value="GMN58315.1"/>
    <property type="molecule type" value="Genomic_DNA"/>
</dbReference>